<dbReference type="Proteomes" id="UP000324222">
    <property type="component" value="Unassembled WGS sequence"/>
</dbReference>
<organism evidence="1 2">
    <name type="scientific">Portunus trituberculatus</name>
    <name type="common">Swimming crab</name>
    <name type="synonym">Neptunus trituberculatus</name>
    <dbReference type="NCBI Taxonomy" id="210409"/>
    <lineage>
        <taxon>Eukaryota</taxon>
        <taxon>Metazoa</taxon>
        <taxon>Ecdysozoa</taxon>
        <taxon>Arthropoda</taxon>
        <taxon>Crustacea</taxon>
        <taxon>Multicrustacea</taxon>
        <taxon>Malacostraca</taxon>
        <taxon>Eumalacostraca</taxon>
        <taxon>Eucarida</taxon>
        <taxon>Decapoda</taxon>
        <taxon>Pleocyemata</taxon>
        <taxon>Brachyura</taxon>
        <taxon>Eubrachyura</taxon>
        <taxon>Portunoidea</taxon>
        <taxon>Portunidae</taxon>
        <taxon>Portuninae</taxon>
        <taxon>Portunus</taxon>
    </lineage>
</organism>
<gene>
    <name evidence="1" type="ORF">E2C01_051126</name>
</gene>
<comment type="caution">
    <text evidence="1">The sequence shown here is derived from an EMBL/GenBank/DDBJ whole genome shotgun (WGS) entry which is preliminary data.</text>
</comment>
<evidence type="ECO:0000313" key="2">
    <source>
        <dbReference type="Proteomes" id="UP000324222"/>
    </source>
</evidence>
<name>A0A5B7GDY2_PORTR</name>
<reference evidence="1 2" key="1">
    <citation type="submission" date="2019-05" db="EMBL/GenBank/DDBJ databases">
        <title>Another draft genome of Portunus trituberculatus and its Hox gene families provides insights of decapod evolution.</title>
        <authorList>
            <person name="Jeong J.-H."/>
            <person name="Song I."/>
            <person name="Kim S."/>
            <person name="Choi T."/>
            <person name="Kim D."/>
            <person name="Ryu S."/>
            <person name="Kim W."/>
        </authorList>
    </citation>
    <scope>NUCLEOTIDE SEQUENCE [LARGE SCALE GENOMIC DNA]</scope>
    <source>
        <tissue evidence="1">Muscle</tissue>
    </source>
</reference>
<keyword evidence="2" id="KW-1185">Reference proteome</keyword>
<accession>A0A5B7GDY2</accession>
<proteinExistence type="predicted"/>
<dbReference type="EMBL" id="VSRR010014542">
    <property type="protein sequence ID" value="MPC57152.1"/>
    <property type="molecule type" value="Genomic_DNA"/>
</dbReference>
<evidence type="ECO:0000313" key="1">
    <source>
        <dbReference type="EMBL" id="MPC57152.1"/>
    </source>
</evidence>
<protein>
    <submittedName>
        <fullName evidence="1">Uncharacterized protein</fullName>
    </submittedName>
</protein>
<sequence length="59" mass="6902">MQSLHYLISCPNFHPFSLVPLQASAHQHRRAYYFPSKIKPGHGILHCKNPWLERIPPLQ</sequence>
<dbReference type="AlphaFoldDB" id="A0A5B7GDY2"/>